<dbReference type="AlphaFoldDB" id="A0A8X6N6V5"/>
<organism evidence="1 2">
    <name type="scientific">Nephila pilipes</name>
    <name type="common">Giant wood spider</name>
    <name type="synonym">Nephila maculata</name>
    <dbReference type="NCBI Taxonomy" id="299642"/>
    <lineage>
        <taxon>Eukaryota</taxon>
        <taxon>Metazoa</taxon>
        <taxon>Ecdysozoa</taxon>
        <taxon>Arthropoda</taxon>
        <taxon>Chelicerata</taxon>
        <taxon>Arachnida</taxon>
        <taxon>Araneae</taxon>
        <taxon>Araneomorphae</taxon>
        <taxon>Entelegynae</taxon>
        <taxon>Araneoidea</taxon>
        <taxon>Nephilidae</taxon>
        <taxon>Nephila</taxon>
    </lineage>
</organism>
<proteinExistence type="predicted"/>
<reference evidence="1" key="1">
    <citation type="submission" date="2020-08" db="EMBL/GenBank/DDBJ databases">
        <title>Multicomponent nature underlies the extraordinary mechanical properties of spider dragline silk.</title>
        <authorList>
            <person name="Kono N."/>
            <person name="Nakamura H."/>
            <person name="Mori M."/>
            <person name="Yoshida Y."/>
            <person name="Ohtoshi R."/>
            <person name="Malay A.D."/>
            <person name="Moran D.A.P."/>
            <person name="Tomita M."/>
            <person name="Numata K."/>
            <person name="Arakawa K."/>
        </authorList>
    </citation>
    <scope>NUCLEOTIDE SEQUENCE</scope>
</reference>
<evidence type="ECO:0000313" key="1">
    <source>
        <dbReference type="EMBL" id="GFS96732.1"/>
    </source>
</evidence>
<keyword evidence="2" id="KW-1185">Reference proteome</keyword>
<dbReference type="Proteomes" id="UP000887013">
    <property type="component" value="Unassembled WGS sequence"/>
</dbReference>
<gene>
    <name evidence="1" type="ORF">NPIL_412411</name>
</gene>
<comment type="caution">
    <text evidence="1">The sequence shown here is derived from an EMBL/GenBank/DDBJ whole genome shotgun (WGS) entry which is preliminary data.</text>
</comment>
<protein>
    <submittedName>
        <fullName evidence="1">Uncharacterized protein</fullName>
    </submittedName>
</protein>
<sequence>MIYKNAYPNNRMKMIPSRLPKSQSNCRKLGGESACPHTKYATLGDIDYLGWIASSRSYAAQCLVHDPTNRSHDSFLLAEIAWNC</sequence>
<evidence type="ECO:0000313" key="2">
    <source>
        <dbReference type="Proteomes" id="UP000887013"/>
    </source>
</evidence>
<name>A0A8X6N6V5_NEPPI</name>
<accession>A0A8X6N6V5</accession>
<dbReference type="EMBL" id="BMAW01100788">
    <property type="protein sequence ID" value="GFS96732.1"/>
    <property type="molecule type" value="Genomic_DNA"/>
</dbReference>